<organism evidence="1 2">
    <name type="scientific">Prunella himalayana</name>
    <dbReference type="NCBI Taxonomy" id="670356"/>
    <lineage>
        <taxon>Eukaryota</taxon>
        <taxon>Metazoa</taxon>
        <taxon>Chordata</taxon>
        <taxon>Craniata</taxon>
        <taxon>Vertebrata</taxon>
        <taxon>Euteleostomi</taxon>
        <taxon>Archelosauria</taxon>
        <taxon>Archosauria</taxon>
        <taxon>Dinosauria</taxon>
        <taxon>Saurischia</taxon>
        <taxon>Theropoda</taxon>
        <taxon>Coelurosauria</taxon>
        <taxon>Aves</taxon>
        <taxon>Neognathae</taxon>
        <taxon>Neoaves</taxon>
        <taxon>Telluraves</taxon>
        <taxon>Australaves</taxon>
        <taxon>Passeriformes</taxon>
        <taxon>Passeroidea</taxon>
        <taxon>Prunellidae</taxon>
        <taxon>Prunella</taxon>
    </lineage>
</organism>
<dbReference type="PANTHER" id="PTHR47899:SF1">
    <property type="entry name" value="COILED-COIL DOMAIN-CONTAINING PROTEIN 171"/>
    <property type="match status" value="1"/>
</dbReference>
<evidence type="ECO:0000313" key="1">
    <source>
        <dbReference type="EMBL" id="NWT77074.1"/>
    </source>
</evidence>
<sequence length="298" mass="34002">LEELHWTELCALLHENVEALIANFQKANERIGLLEYICKHRTATVNDLQQNQENAFGKMSEQFKTQEYLWQKEKQYMKQQYSHLLAGVHTRAQECEETAQKNRQRLYSLEQFCEKLAHENNSMKNALTDVFKARSFLLAASALLSGALCSLYVRLCAMSCQRDILQAQVNQHQLLNQKIISLLYSLPTVLESSQDEGRLRQRRAKHLVYVFRRAVIAVLAANRLRALARHSCTFFVWTDSSRGSTGIQVCVGESRGRHPVSGFEEEGVDCVEALNWITSTNLHAAIMNSISELEGVLN</sequence>
<feature type="non-terminal residue" evidence="1">
    <location>
        <position position="298"/>
    </location>
</feature>
<proteinExistence type="predicted"/>
<protein>
    <submittedName>
        <fullName evidence="1">CC171 protein</fullName>
    </submittedName>
</protein>
<feature type="non-terminal residue" evidence="1">
    <location>
        <position position="1"/>
    </location>
</feature>
<gene>
    <name evidence="1" type="primary">Ccdc171_4</name>
    <name evidence="1" type="ORF">PRUHIM_R14554</name>
</gene>
<dbReference type="AlphaFoldDB" id="A0A7K5RBC1"/>
<dbReference type="InterPro" id="IPR038820">
    <property type="entry name" value="CCDC171"/>
</dbReference>
<name>A0A7K5RBC1_9PASE</name>
<comment type="caution">
    <text evidence="1">The sequence shown here is derived from an EMBL/GenBank/DDBJ whole genome shotgun (WGS) entry which is preliminary data.</text>
</comment>
<dbReference type="OrthoDB" id="287623at2759"/>
<dbReference type="EMBL" id="VYZK01001714">
    <property type="protein sequence ID" value="NWT77074.1"/>
    <property type="molecule type" value="Genomic_DNA"/>
</dbReference>
<dbReference type="Proteomes" id="UP000566454">
    <property type="component" value="Unassembled WGS sequence"/>
</dbReference>
<accession>A0A7K5RBC1</accession>
<dbReference type="PANTHER" id="PTHR47899">
    <property type="entry name" value="COILED-COIL DOMAIN-CONTAINING PROTEIN 171"/>
    <property type="match status" value="1"/>
</dbReference>
<keyword evidence="2" id="KW-1185">Reference proteome</keyword>
<reference evidence="1 2" key="1">
    <citation type="submission" date="2019-09" db="EMBL/GenBank/DDBJ databases">
        <title>Bird 10,000 Genomes (B10K) Project - Family phase.</title>
        <authorList>
            <person name="Zhang G."/>
        </authorList>
    </citation>
    <scope>NUCLEOTIDE SEQUENCE [LARGE SCALE GENOMIC DNA]</scope>
    <source>
        <strain evidence="1">B10K-DU-013-18</strain>
        <tissue evidence="1">Muscle</tissue>
    </source>
</reference>
<evidence type="ECO:0000313" key="2">
    <source>
        <dbReference type="Proteomes" id="UP000566454"/>
    </source>
</evidence>